<evidence type="ECO:0000256" key="2">
    <source>
        <dbReference type="ARBA" id="ARBA00022490"/>
    </source>
</evidence>
<keyword evidence="9" id="KW-1133">Transmembrane helix</keyword>
<dbReference type="GO" id="GO:0016020">
    <property type="term" value="C:membrane"/>
    <property type="evidence" value="ECO:0007669"/>
    <property type="project" value="InterPro"/>
</dbReference>
<keyword evidence="4" id="KW-0067">ATP-binding</keyword>
<dbReference type="GO" id="GO:0006605">
    <property type="term" value="P:protein targeting"/>
    <property type="evidence" value="ECO:0007669"/>
    <property type="project" value="InterPro"/>
</dbReference>
<dbReference type="InterPro" id="IPR000185">
    <property type="entry name" value="SecA"/>
</dbReference>
<dbReference type="InterPro" id="IPR014018">
    <property type="entry name" value="SecA_motor_DEAD"/>
</dbReference>
<dbReference type="PANTHER" id="PTHR30612:SF0">
    <property type="entry name" value="CHLOROPLAST PROTEIN-TRANSPORTING ATPASE"/>
    <property type="match status" value="1"/>
</dbReference>
<feature type="transmembrane region" description="Helical" evidence="9">
    <location>
        <begin position="3964"/>
        <end position="3982"/>
    </location>
</feature>
<evidence type="ECO:0000256" key="3">
    <source>
        <dbReference type="ARBA" id="ARBA00022741"/>
    </source>
</evidence>
<feature type="domain" description="Helicase C-terminal" evidence="10">
    <location>
        <begin position="2592"/>
        <end position="2759"/>
    </location>
</feature>
<dbReference type="SUPFAM" id="SSF52540">
    <property type="entry name" value="P-loop containing nucleoside triphosphate hydrolases"/>
    <property type="match status" value="2"/>
</dbReference>
<dbReference type="GO" id="GO:0006886">
    <property type="term" value="P:intracellular protein transport"/>
    <property type="evidence" value="ECO:0007669"/>
    <property type="project" value="InterPro"/>
</dbReference>
<keyword evidence="3" id="KW-0547">Nucleotide-binding</keyword>
<dbReference type="PANTHER" id="PTHR30612">
    <property type="entry name" value="SECA INNER MEMBRANE COMPONENT OF SEC PROTEIN SECRETION SYSTEM"/>
    <property type="match status" value="1"/>
</dbReference>
<evidence type="ECO:0000256" key="5">
    <source>
        <dbReference type="ARBA" id="ARBA00022927"/>
    </source>
</evidence>
<evidence type="ECO:0000313" key="13">
    <source>
        <dbReference type="Proteomes" id="UP000198287"/>
    </source>
</evidence>
<dbReference type="GO" id="GO:0017038">
    <property type="term" value="P:protein import"/>
    <property type="evidence" value="ECO:0007669"/>
    <property type="project" value="InterPro"/>
</dbReference>
<dbReference type="OrthoDB" id="7553586at2759"/>
<keyword evidence="5" id="KW-0653">Protein transport</keyword>
<name>A0A226DQU2_FOLCA</name>
<dbReference type="EMBL" id="LNIX01000013">
    <property type="protein sequence ID" value="OXA47214.1"/>
    <property type="molecule type" value="Genomic_DNA"/>
</dbReference>
<evidence type="ECO:0000256" key="6">
    <source>
        <dbReference type="ARBA" id="ARBA00022967"/>
    </source>
</evidence>
<dbReference type="Pfam" id="PF07517">
    <property type="entry name" value="SecA_DEAD"/>
    <property type="match status" value="1"/>
</dbReference>
<feature type="domain" description="SecA family profile" evidence="11">
    <location>
        <begin position="2063"/>
        <end position="2752"/>
    </location>
</feature>
<organism evidence="12 13">
    <name type="scientific">Folsomia candida</name>
    <name type="common">Springtail</name>
    <dbReference type="NCBI Taxonomy" id="158441"/>
    <lineage>
        <taxon>Eukaryota</taxon>
        <taxon>Metazoa</taxon>
        <taxon>Ecdysozoa</taxon>
        <taxon>Arthropoda</taxon>
        <taxon>Hexapoda</taxon>
        <taxon>Collembola</taxon>
        <taxon>Entomobryomorpha</taxon>
        <taxon>Isotomoidea</taxon>
        <taxon>Isotomidae</taxon>
        <taxon>Proisotominae</taxon>
        <taxon>Folsomia</taxon>
    </lineage>
</organism>
<dbReference type="Proteomes" id="UP000198287">
    <property type="component" value="Unassembled WGS sequence"/>
</dbReference>
<keyword evidence="7" id="KW-0811">Translocation</keyword>
<dbReference type="GO" id="GO:0005524">
    <property type="term" value="F:ATP binding"/>
    <property type="evidence" value="ECO:0007669"/>
    <property type="project" value="UniProtKB-KW"/>
</dbReference>
<keyword evidence="13" id="KW-1185">Reference proteome</keyword>
<dbReference type="Pfam" id="PF21090">
    <property type="entry name" value="P-loop_SecA"/>
    <property type="match status" value="1"/>
</dbReference>
<dbReference type="Gene3D" id="3.90.1440.10">
    <property type="entry name" value="SecA, preprotein cross-linking domain"/>
    <property type="match status" value="1"/>
</dbReference>
<protein>
    <submittedName>
        <fullName evidence="12">Protein translocase subunit SecA</fullName>
    </submittedName>
</protein>
<dbReference type="InterPro" id="IPR011115">
    <property type="entry name" value="SecA_DEAD"/>
</dbReference>
<proteinExistence type="predicted"/>
<evidence type="ECO:0000259" key="11">
    <source>
        <dbReference type="PROSITE" id="PS51196"/>
    </source>
</evidence>
<keyword evidence="1" id="KW-0813">Transport</keyword>
<dbReference type="Gene3D" id="3.40.50.300">
    <property type="entry name" value="P-loop containing nucleotide triphosphate hydrolases"/>
    <property type="match status" value="3"/>
</dbReference>
<dbReference type="SUPFAM" id="SSF81767">
    <property type="entry name" value="Pre-protein crosslinking domain of SecA"/>
    <property type="match status" value="1"/>
</dbReference>
<reference evidence="12 13" key="1">
    <citation type="submission" date="2015-12" db="EMBL/GenBank/DDBJ databases">
        <title>The genome of Folsomia candida.</title>
        <authorList>
            <person name="Faddeeva A."/>
            <person name="Derks M.F."/>
            <person name="Anvar Y."/>
            <person name="Smit S."/>
            <person name="Van Straalen N."/>
            <person name="Roelofs D."/>
        </authorList>
    </citation>
    <scope>NUCLEOTIDE SEQUENCE [LARGE SCALE GENOMIC DNA]</scope>
    <source>
        <strain evidence="12 13">VU population</strain>
        <tissue evidence="12">Whole body</tissue>
    </source>
</reference>
<dbReference type="STRING" id="158441.A0A226DQU2"/>
<keyword evidence="8 9" id="KW-0472">Membrane</keyword>
<accession>A0A226DQU2</accession>
<comment type="caution">
    <text evidence="12">The sequence shown here is derived from an EMBL/GenBank/DDBJ whole genome shotgun (WGS) entry which is preliminary data.</text>
</comment>
<gene>
    <name evidence="12" type="ORF">Fcan01_17666</name>
</gene>
<dbReference type="SMART" id="SM00957">
    <property type="entry name" value="SecA_DEAD"/>
    <property type="match status" value="1"/>
</dbReference>
<dbReference type="InterPro" id="IPR036670">
    <property type="entry name" value="SecA_X-link_sf"/>
</dbReference>
<dbReference type="PROSITE" id="PS51196">
    <property type="entry name" value="SECA_MOTOR_DEAD"/>
    <property type="match status" value="1"/>
</dbReference>
<dbReference type="SUPFAM" id="SSF48371">
    <property type="entry name" value="ARM repeat"/>
    <property type="match status" value="1"/>
</dbReference>
<keyword evidence="9" id="KW-0812">Transmembrane</keyword>
<dbReference type="InterPro" id="IPR027417">
    <property type="entry name" value="P-loop_NTPase"/>
</dbReference>
<evidence type="ECO:0000259" key="10">
    <source>
        <dbReference type="PROSITE" id="PS51194"/>
    </source>
</evidence>
<evidence type="ECO:0000256" key="9">
    <source>
        <dbReference type="SAM" id="Phobius"/>
    </source>
</evidence>
<evidence type="ECO:0000256" key="8">
    <source>
        <dbReference type="ARBA" id="ARBA00023136"/>
    </source>
</evidence>
<evidence type="ECO:0000313" key="12">
    <source>
        <dbReference type="EMBL" id="OXA47214.1"/>
    </source>
</evidence>
<evidence type="ECO:0000256" key="7">
    <source>
        <dbReference type="ARBA" id="ARBA00023010"/>
    </source>
</evidence>
<keyword evidence="2" id="KW-0963">Cytoplasm</keyword>
<sequence>MATMSQPSISNVSVEDIFTQFSGDIDSIRGLLETQWLAIRDQLNSTSCQKVSELLSMVSRQSGLPPIITARIMDFILEKVSKNFENKNIVLRKLCETVKYAVRHNLQQLDETLDNSILTKIANTILKTLLKTDDTQSQAYLMETLTQLGPQLLRDPSTMKNIKSVLSKVGVTSSFSENERRQILERINSSNRLSRLNKCHSQSDLFKLIEKEQAQHRVFHRSPSSGTNSYLSVHVSQQVSTTINYNSEKNALRVMNLCDSFKHRNDLLQQETKVDILPENINLLKDGTDTRFYKDTYGEVKTLWDLAETSENENPIKIDDWDGYLAQKLLGAHYWYKIFVLLKYRDIDVDSLITRLFQKYAHNTKIPFETVDKCFKIIAPAIDKNAFIANFNLRYNHEYEGFTIDKLVGLRLFAVQILQIASRRNWVIFTEDRLNMLRGYLGNYSTYLNADWNTWKKWKLEKKPTTEEEIRRIKANLINISDIMDDIIRQDDTNASYISLAENGIKGLTDSERNLTDDQIATFAKSIERIVYQDGSLVEKIFTQDLLSNLTSIMTSTESEPAKRKACRGIVSSYLTNVRIGLLSSDLLRPCFAALLETGLTEDDISGIFAICIQALDKLKQTQAIEDKDIYEFSKPLLESMGRTESVPNWNEYVVLAVNQFFEDVPETNYGKIVPNMYLIRMMNSTQFVQTNQTSKQIEFVEEQNDSESATPMSLQASNLVQFLIQTGSIEWHELPAGVTIADFINPLINSTCPQTRIRTATILGYLKDSIALDENTPLLPTLRSLLTLRQRYGEPEDVIFWCSAISTLFSLRITERTPADELRQEKDLIMAPISYFNLAGSTLDYQYEDVGTNVNTQILALAEEAGHKGIISKNIYPIADIILEQCSTSSSDYVSRVLRILQIMTAMGDNLPESTLSKLDVAFETEEATVTSQVFQIWNNCIKNQQTISNLAIGHISKFLYKTTTEYERDIAFQMLQKAFYNQDLEPQQYNTFIKELTLRTVKEKGGQFISTRNLLGRLTFLKTKLGESGSHELTMNNLHCLQQILGESAPQNLPDFTTVQLHSLHLLATAAENGQNFPDTKLLLETIIIDKVLKVDMNLDLLASVAHLLLAFQNKNRTIPGSSKLMGKLEQIIFKLAENGKMTLFCDIFRIIANITKTEKKQDPNYQMNQTILSYVLTKIKENKVGEDFLRDLIPLFCDVLTNLPETSGIFTDLVNYYNEVLGTYNSDTNLDISSIKGIIHGIETLGAKLPDLASLIQKIIDLAQNVDDYQIKAELVQFLETCPHTKNLLNDAQKIQLVQIRQTTDPISVLKSWKTELGKVIPKEITIRRGLDAVCSILDSKKVHHNSAPEFDSLIEDTLQNLNNTIKHAGIRNILKIEKIRKETISRVISILIRNCDSDNSPHDELIVTILRTYFEILQSQSPIQIFQLSKSDIAILCGHVRKLESGTINKNEYTNLIRNCIAFPCIQIDPESASEIQKILDFNQIFQDTPAANCLPDLDNLLQNFIKQRNYTVSREDRLKYMTAGETLVNSIEPEVHQGQIVNYAKHLSIFEIRDNTDISIQMNQSSVLKFAEFMRQVIPILCKNSDLLNPYIVPGLTRSLQILKSDCHKSGTKLEVGTFFNLINIIEQKFGGNGVKDICKFDFALQSLKACRDEDDFSQITVSNIRNIFKTGVQHGAHPLVKFTVYHGFSKILSGHPHPQVESLIKQIIGEEGANQLKKLCTLSLTPGSTQVNDADEINLLKGTLLSYSDEALDFTGLNELFTYHQNDKAPHEFLQLLLAALLRGSVTPSDIPEIIALTQNLGFLTAAGFLSETLCPFPSSLVYHMARYAVQSSQLSTEICNVAKNALDWGLKFTTVQQILQKNCEENTISTDLLAVFTHLKDYYDLSTLHNDLTQAMKTTDPRQTLIELQTKTLLGAIPEINPRTRDNFRSLLKKGFNFEDLKRLVVSAVGHKITPQSGQPLPKGNNNLTLEKLVQLLDQFIVNDDKKSEQIMAQFMKIVERRDVKKMLKSITAILLNNIFSSKQKRSSKEPKNLEEICSEFAIQNPDFIKQLTTKISNTPGETEISVDKSAKMLINIISSIRATKKVTQPLVEVDLQEWTRQAFQDWGKSVKSNWKILSSQENFLIETLAVLAQANKLSYGYELTDSQLLCIYLSVSRPGKNSKGLLQQLVTGGGKSAVIRILAALSVLSGNKVFVSTSNSVLAQRDSSEAAVLFRYFNITSDHNKDKGNYITGAKTCYGKDVVFGEACQFQFDILRHEFGILTTLGDISKSSDAVSFDNHVIFVDEVDFLLIDESSKFARLSADLPGLDLLEPIYHFVWDKLCSMQDRIFTTDGINTYLAFGKLVRDEEGKLMLETIQSIGEEHDQIVHLDICELIRTNEYHDYAVQIKSNIATFIQTSLEIMLEKWTGIKVSPNLNPITLRDNPCLQKLAEKSIPSEFQIKIPSHLLDFVAGQIPIWPKSAIIALFEFREGVNYIVDDGMIKPVDFESTGMIRGNQNWGDGVQQFLQLKHNLAISPETLATNYMSTISFFRRFTSQNLFGFTGTFGSSAATKFVENVFNVDTVLTPASHWKNFHEYETLTRDNKQDWMDTIVDSVDLELTKGRAVLIVCRSIRMASEIRRAIRNSKLNYHSLRMYTKNNTDEDKHVERVVPGDIIIATNLAGRGTDIKSSPMLESNGGLHICMTFLPPNLRAEWQIKGRTARNGNYGTAQFIIYTSTSGHQISDQNARDELEKRALNDFETLQLPTIELKETYFREMCEFLSNLRTKLKDHDTLKRKFLSKLSLIGMTPAPSAFERYIMASVEELWALYVKRIDHKICPDAQNPKQLTERELESVKTQFSNFFKELSQKISTCKTNLDFLQAFVKNPFYSIRIGNAALYNGETDISGCIVPYFQHAIDLDPTFASAAYVGQGCCFIRHEKRNWYSIGAQDKYCENYKSEATQKFIKGIRQLALQQSYVSFAFTLLHERNMETSQSSYPSDSYDCELAIQLNQKYVILGNYVNGVKAMIEVIKESERLIDLVVHQSSTNSVNYFNLPRQADSPLWQLDPNTDVDVTMKHLTQDTDLVNKDQIQDVVDHIMKRHPEFDFKTHGRLLIKAETTSQLVSLLDDNSCQVGLSKQDCVKYLESGGWKTMLRKFIPLIPDGNNIYFTILDPNNVPLSREQGPFTVKKAVEEIKKVNQPEVKFSLRVPTNVPNYYDQASYKVVLKRFTSFSKLATHLHNNLTEQILIKASGKGSKLVNFFDTVLSKIELEQFRAYDFSEDEDRVASTLIRNPSQLDLTEGQLSAFDFIVRGTQVDILSSIETFPGLVFDVTVGESDLIARSQLEPYLKLHTGEAELEIADCEWIHLKNILSEIRQAKMEVSLRFVTITSQFAQEILTGLQLKSEHVDISKIKKLSDNWTLGYTPAELQPIIGRGLELIILLNERPFIPYYSITAVCALGLVQITAAGILVATGVGVPFAIQLMIEGVSDLFYASRVYSNRKFDMKSFAVQKSLSLIISTVSLGFGAASNVATGVVTEVGEQGMVRVILNGKTIGQVVGQCFTNLQNFGAREAGTVIVEMTARECFYSLNSQATEFIANSVGLEDIVKSNFATQLAIRAKTKKLEHHLTLNLDRLSTISKLMTRDTTSLRNLVRFFAQEVTQSTETSWKRQVGAVGALISKAVGGNGALLQTFSLAVTVIGIGAGGSEIYAMIDTFCDQLEQKLLNYGDREYSMEKVLQSKCRLDDGESLSLHNCRAFANSIAVNCPPPRGTGGSAPYIDWVMQPNFLPALTNIDTTLLNRETSGLAESSITTAKDRFIQFCATFQTEFNNRRDTSNSKTFAASYSEINQEILTSLVSQVMIVAKSHMITPSLNHGTNFLVKKMRQKVDQSLVRRKIPSETTAGRSMDAEQPTKGLTGRSILSKESKIFTTFAGLFGKARNLADDSNLDNHSVPSSPSFTGGEEIKRYVWMKRIIYISILVLIMAFLVNLLLTREDEKAVDLDMLK</sequence>
<dbReference type="InterPro" id="IPR001650">
    <property type="entry name" value="Helicase_C-like"/>
</dbReference>
<dbReference type="InterPro" id="IPR044722">
    <property type="entry name" value="SecA_SF2_C"/>
</dbReference>
<evidence type="ECO:0000256" key="4">
    <source>
        <dbReference type="ARBA" id="ARBA00022840"/>
    </source>
</evidence>
<dbReference type="InterPro" id="IPR016024">
    <property type="entry name" value="ARM-type_fold"/>
</dbReference>
<evidence type="ECO:0000256" key="1">
    <source>
        <dbReference type="ARBA" id="ARBA00022448"/>
    </source>
</evidence>
<dbReference type="PROSITE" id="PS51194">
    <property type="entry name" value="HELICASE_CTER"/>
    <property type="match status" value="1"/>
</dbReference>
<keyword evidence="6" id="KW-1278">Translocase</keyword>